<evidence type="ECO:0000313" key="1">
    <source>
        <dbReference type="EMBL" id="PNG99933.1"/>
    </source>
</evidence>
<keyword evidence="2" id="KW-1185">Reference proteome</keyword>
<name>A0A2J7ZI37_9CHLO</name>
<organism evidence="1 2">
    <name type="scientific">Tetrabaena socialis</name>
    <dbReference type="NCBI Taxonomy" id="47790"/>
    <lineage>
        <taxon>Eukaryota</taxon>
        <taxon>Viridiplantae</taxon>
        <taxon>Chlorophyta</taxon>
        <taxon>core chlorophytes</taxon>
        <taxon>Chlorophyceae</taxon>
        <taxon>CS clade</taxon>
        <taxon>Chlamydomonadales</taxon>
        <taxon>Tetrabaenaceae</taxon>
        <taxon>Tetrabaena</taxon>
    </lineage>
</organism>
<evidence type="ECO:0000313" key="2">
    <source>
        <dbReference type="Proteomes" id="UP000236333"/>
    </source>
</evidence>
<dbReference type="Proteomes" id="UP000236333">
    <property type="component" value="Unassembled WGS sequence"/>
</dbReference>
<evidence type="ECO:0008006" key="3">
    <source>
        <dbReference type="Google" id="ProtNLM"/>
    </source>
</evidence>
<dbReference type="Gene3D" id="2.60.120.620">
    <property type="entry name" value="q2cbj1_9rhob like domain"/>
    <property type="match status" value="1"/>
</dbReference>
<sequence>MQKIAELNPGNIRRYIDRVSGSVRRDFDALTPDPYVPAGFRRKHIVRYIVLERSGDLLELGELPMRPLFQDSRYNPVHGDLHRVYPRFTPSAATRALVEGFVRTAGLERGTSVLVQAQRITCSTGQEGLPSVEDWHQDGVDGVGVCCVARENIQGGASQFKDLDGNLILSDVLRPSELLLFDDAHVKHRVTPIQVRSPGSGHRDVLLFSHGGCS</sequence>
<dbReference type="EMBL" id="PGGS01001919">
    <property type="protein sequence ID" value="PNG99933.1"/>
    <property type="molecule type" value="Genomic_DNA"/>
</dbReference>
<dbReference type="InterPro" id="IPR018724">
    <property type="entry name" value="2OG-Fe_dioxygenase"/>
</dbReference>
<dbReference type="AlphaFoldDB" id="A0A2J7ZI37"/>
<gene>
    <name evidence="1" type="ORF">TSOC_014274</name>
</gene>
<reference evidence="1 2" key="1">
    <citation type="journal article" date="2017" name="Mol. Biol. Evol.">
        <title>The 4-celled Tetrabaena socialis nuclear genome reveals the essential components for genetic control of cell number at the origin of multicellularity in the volvocine lineage.</title>
        <authorList>
            <person name="Featherston J."/>
            <person name="Arakaki Y."/>
            <person name="Hanschen E.R."/>
            <person name="Ferris P.J."/>
            <person name="Michod R.E."/>
            <person name="Olson B.J.S.C."/>
            <person name="Nozaki H."/>
            <person name="Durand P.M."/>
        </authorList>
    </citation>
    <scope>NUCLEOTIDE SEQUENCE [LARGE SCALE GENOMIC DNA]</scope>
    <source>
        <strain evidence="1 2">NIES-571</strain>
    </source>
</reference>
<accession>A0A2J7ZI37</accession>
<dbReference type="Pfam" id="PF10014">
    <property type="entry name" value="2OG-Fe_Oxy_2"/>
    <property type="match status" value="1"/>
</dbReference>
<comment type="caution">
    <text evidence="1">The sequence shown here is derived from an EMBL/GenBank/DDBJ whole genome shotgun (WGS) entry which is preliminary data.</text>
</comment>
<dbReference type="GO" id="GO:0051213">
    <property type="term" value="F:dioxygenase activity"/>
    <property type="evidence" value="ECO:0007669"/>
    <property type="project" value="InterPro"/>
</dbReference>
<protein>
    <recommendedName>
        <fullName evidence="3">2OG-Fe dioxygenase family protein</fullName>
    </recommendedName>
</protein>
<proteinExistence type="predicted"/>